<accession>A0A1S8THF5</accession>
<dbReference type="InterPro" id="IPR052077">
    <property type="entry name" value="CcrZ_PhaseVar_Mediator"/>
</dbReference>
<dbReference type="GO" id="GO:0016301">
    <property type="term" value="F:kinase activity"/>
    <property type="evidence" value="ECO:0007669"/>
    <property type="project" value="UniProtKB-KW"/>
</dbReference>
<dbReference type="InterPro" id="IPR036390">
    <property type="entry name" value="WH_DNA-bd_sf"/>
</dbReference>
<dbReference type="PANTHER" id="PTHR40086:SF1">
    <property type="entry name" value="CELL CYCLE REGULATOR CCRZ"/>
    <property type="match status" value="1"/>
</dbReference>
<dbReference type="SUPFAM" id="SSF56112">
    <property type="entry name" value="Protein kinase-like (PK-like)"/>
    <property type="match status" value="1"/>
</dbReference>
<keyword evidence="3" id="KW-0808">Transferase</keyword>
<dbReference type="InterPro" id="IPR025877">
    <property type="entry name" value="MobA-like_NTP_Trfase"/>
</dbReference>
<evidence type="ECO:0000256" key="1">
    <source>
        <dbReference type="SAM" id="Coils"/>
    </source>
</evidence>
<dbReference type="Proteomes" id="UP000190890">
    <property type="component" value="Unassembled WGS sequence"/>
</dbReference>
<dbReference type="RefSeq" id="WP_077847469.1">
    <property type="nucleotide sequence ID" value="NZ_LZZM01000153.1"/>
</dbReference>
<dbReference type="Gene3D" id="3.30.200.20">
    <property type="entry name" value="Phosphorylase Kinase, domain 1"/>
    <property type="match status" value="1"/>
</dbReference>
<feature type="domain" description="MobA-like NTP transferase" evidence="2">
    <location>
        <begin position="93"/>
        <end position="210"/>
    </location>
</feature>
<sequence>MLEDKLEVLKSLNDNFNINQRELAKRTNMSLGKVNAVLKEFTLDGFIDRITNNRGTLYKVTEKGMKFLEENIASAKNTRLKLHEEEKKAVKQAVILAAGRTEEFDRPVGMLEIEDFKLIDRTLNILKENGITKIVIVVGYKSQFYEECFKSSKNIILVKSDTYKWTGTMHSLSLAKDYIDDDFLLIENDLIFEKRAIKELVESVNRDCILFTNESGSGDEAFVEIRDNHLFKMSKDIHQFNRIDGEMIGLTKISYKLYTMMLEEFKGNVNPYLNYEYVLLDVARNYNIGFVKIDDLAWGDADSNREYEKIKNYLYPTIRRRELSYEINNIKNIICESLKVKEDDVTEVEPAGGMTNKNYKICVKGNRYILRVAGTGTEQMINRSTEMFNSAIASEKGYNVEVPYFNLETGIKISKFIENAETLTHRSIKKEENLKQVTDILRDLHESKDFHMDNEFSPFRELEKYEDILRKDRGSFFDDYDEVRAKVMALEEELKACKRVFVPSHNDLVSENFVKDTEGRIYLIDWEYSGINDDMWDLAALSLENEFSEDDIELMFRLYFKGKEADKASRRRMLIHQICQDTLWAVWTLIKEAEGDDFGTYGIDRYNRAKEYLDSLIEFEV</sequence>
<dbReference type="Gene3D" id="1.10.10.10">
    <property type="entry name" value="Winged helix-like DNA-binding domain superfamily/Winged helix DNA-binding domain"/>
    <property type="match status" value="1"/>
</dbReference>
<feature type="coiled-coil region" evidence="1">
    <location>
        <begin position="58"/>
        <end position="85"/>
    </location>
</feature>
<evidence type="ECO:0000259" key="2">
    <source>
        <dbReference type="Pfam" id="PF12804"/>
    </source>
</evidence>
<dbReference type="SUPFAM" id="SSF53448">
    <property type="entry name" value="Nucleotide-diphospho-sugar transferases"/>
    <property type="match status" value="1"/>
</dbReference>
<evidence type="ECO:0000313" key="3">
    <source>
        <dbReference type="EMBL" id="OOM77220.1"/>
    </source>
</evidence>
<dbReference type="Gene3D" id="3.90.1200.10">
    <property type="match status" value="1"/>
</dbReference>
<keyword evidence="4" id="KW-1185">Reference proteome</keyword>
<dbReference type="SUPFAM" id="SSF46785">
    <property type="entry name" value="Winged helix' DNA-binding domain"/>
    <property type="match status" value="1"/>
</dbReference>
<proteinExistence type="predicted"/>
<dbReference type="Pfam" id="PF13412">
    <property type="entry name" value="HTH_24"/>
    <property type="match status" value="1"/>
</dbReference>
<organism evidence="3 4">
    <name type="scientific">Clostridium puniceum</name>
    <dbReference type="NCBI Taxonomy" id="29367"/>
    <lineage>
        <taxon>Bacteria</taxon>
        <taxon>Bacillati</taxon>
        <taxon>Bacillota</taxon>
        <taxon>Clostridia</taxon>
        <taxon>Eubacteriales</taxon>
        <taxon>Clostridiaceae</taxon>
        <taxon>Clostridium</taxon>
    </lineage>
</organism>
<reference evidence="3 4" key="1">
    <citation type="submission" date="2016-05" db="EMBL/GenBank/DDBJ databases">
        <title>Microbial solvent formation.</title>
        <authorList>
            <person name="Poehlein A."/>
            <person name="Montoya Solano J.D."/>
            <person name="Flitsch S."/>
            <person name="Krabben P."/>
            <person name="Duerre P."/>
            <person name="Daniel R."/>
        </authorList>
    </citation>
    <scope>NUCLEOTIDE SEQUENCE [LARGE SCALE GENOMIC DNA]</scope>
    <source>
        <strain evidence="3 4">DSM 2619</strain>
    </source>
</reference>
<gene>
    <name evidence="3" type="ORF">CLPUN_23370</name>
</gene>
<dbReference type="InterPro" id="IPR011009">
    <property type="entry name" value="Kinase-like_dom_sf"/>
</dbReference>
<evidence type="ECO:0000313" key="4">
    <source>
        <dbReference type="Proteomes" id="UP000190890"/>
    </source>
</evidence>
<dbReference type="STRING" id="29367.CLPUN_23370"/>
<name>A0A1S8THF5_9CLOT</name>
<dbReference type="EMBL" id="LZZM01000153">
    <property type="protein sequence ID" value="OOM77220.1"/>
    <property type="molecule type" value="Genomic_DNA"/>
</dbReference>
<dbReference type="Pfam" id="PF01633">
    <property type="entry name" value="Choline_kinase"/>
    <property type="match status" value="1"/>
</dbReference>
<dbReference type="Gene3D" id="3.90.550.10">
    <property type="entry name" value="Spore Coat Polysaccharide Biosynthesis Protein SpsA, Chain A"/>
    <property type="match status" value="1"/>
</dbReference>
<dbReference type="Pfam" id="PF12804">
    <property type="entry name" value="NTP_transf_3"/>
    <property type="match status" value="1"/>
</dbReference>
<dbReference type="CDD" id="cd05151">
    <property type="entry name" value="ChoK-like"/>
    <property type="match status" value="1"/>
</dbReference>
<protein>
    <submittedName>
        <fullName evidence="3">Choline/ethanolamine kinase</fullName>
    </submittedName>
</protein>
<dbReference type="AlphaFoldDB" id="A0A1S8THF5"/>
<comment type="caution">
    <text evidence="3">The sequence shown here is derived from an EMBL/GenBank/DDBJ whole genome shotgun (WGS) entry which is preliminary data.</text>
</comment>
<dbReference type="InterPro" id="IPR029044">
    <property type="entry name" value="Nucleotide-diphossugar_trans"/>
</dbReference>
<dbReference type="GO" id="GO:0016779">
    <property type="term" value="F:nucleotidyltransferase activity"/>
    <property type="evidence" value="ECO:0007669"/>
    <property type="project" value="UniProtKB-ARBA"/>
</dbReference>
<dbReference type="PANTHER" id="PTHR40086">
    <property type="entry name" value="PHOSPHOTRANSFERASE YTMP-RELATED"/>
    <property type="match status" value="1"/>
</dbReference>
<dbReference type="InterPro" id="IPR036388">
    <property type="entry name" value="WH-like_DNA-bd_sf"/>
</dbReference>
<keyword evidence="3" id="KW-0418">Kinase</keyword>
<dbReference type="OrthoDB" id="9803871at2"/>
<keyword evidence="1" id="KW-0175">Coiled coil</keyword>